<dbReference type="InterPro" id="IPR001789">
    <property type="entry name" value="Sig_transdc_resp-reg_receiver"/>
</dbReference>
<evidence type="ECO:0000256" key="2">
    <source>
        <dbReference type="PROSITE-ProRule" id="PRU00169"/>
    </source>
</evidence>
<sequence>MKILVIEDDALLLQGLILAMQSEGYACDGVSTAHEAALCLANGHYSLIVLDLGLPDEDGLHLLTRLRREKYTQPVLILTARDTIEDRISGLDTGADDYLVKPFALDELNARIRALLRRHHNQGDNEITHGNLTLNVTRRQAWLEGQLLELTPKEYALLSRLMLKADSPVHREILYNDIYNWDNEPSTNTLEVHIHNLREKIGKSRIRTVRGFGYMLVQPQDKD</sequence>
<evidence type="ECO:0000259" key="4">
    <source>
        <dbReference type="PROSITE" id="PS50110"/>
    </source>
</evidence>
<gene>
    <name evidence="6" type="primary">pmrA</name>
    <name evidence="6" type="ORF">AAEY27_15015</name>
</gene>
<evidence type="ECO:0000256" key="1">
    <source>
        <dbReference type="ARBA" id="ARBA00023125"/>
    </source>
</evidence>
<dbReference type="SMART" id="SM00862">
    <property type="entry name" value="Trans_reg_C"/>
    <property type="match status" value="1"/>
</dbReference>
<dbReference type="SUPFAM" id="SSF52172">
    <property type="entry name" value="CheY-like"/>
    <property type="match status" value="1"/>
</dbReference>
<dbReference type="PROSITE" id="PS51755">
    <property type="entry name" value="OMPR_PHOB"/>
    <property type="match status" value="1"/>
</dbReference>
<dbReference type="Pfam" id="PF00486">
    <property type="entry name" value="Trans_reg_C"/>
    <property type="match status" value="1"/>
</dbReference>
<dbReference type="EMBL" id="CP151800">
    <property type="protein sequence ID" value="WZV96985.1"/>
    <property type="molecule type" value="Genomic_DNA"/>
</dbReference>
<keyword evidence="2" id="KW-0597">Phosphoprotein</keyword>
<dbReference type="CDD" id="cd17624">
    <property type="entry name" value="REC_OmpR_PmrA-like"/>
    <property type="match status" value="1"/>
</dbReference>
<dbReference type="Gene3D" id="6.10.250.690">
    <property type="match status" value="1"/>
</dbReference>
<feature type="domain" description="Response regulatory" evidence="4">
    <location>
        <begin position="2"/>
        <end position="116"/>
    </location>
</feature>
<feature type="DNA-binding region" description="OmpR/PhoB-type" evidence="3">
    <location>
        <begin position="124"/>
        <end position="218"/>
    </location>
</feature>
<dbReference type="InterPro" id="IPR039420">
    <property type="entry name" value="WalR-like"/>
</dbReference>
<keyword evidence="1 3" id="KW-0238">DNA-binding</keyword>
<reference evidence="6 7" key="1">
    <citation type="submission" date="2024-04" db="EMBL/GenBank/DDBJ databases">
        <title>Kosakonia calanthae sp. nov., a halophilic bacterium isolated from leaves of Calanthe tiplacata.</title>
        <authorList>
            <person name="Wu P."/>
        </authorList>
    </citation>
    <scope>NUCLEOTIDE SEQUENCE [LARGE SCALE GENOMIC DNA]</scope>
    <source>
        <strain evidence="6 7">BYX6</strain>
    </source>
</reference>
<dbReference type="Pfam" id="PF00072">
    <property type="entry name" value="Response_reg"/>
    <property type="match status" value="1"/>
</dbReference>
<dbReference type="Gene3D" id="1.10.10.10">
    <property type="entry name" value="Winged helix-like DNA-binding domain superfamily/Winged helix DNA-binding domain"/>
    <property type="match status" value="1"/>
</dbReference>
<dbReference type="Gene3D" id="3.40.50.2300">
    <property type="match status" value="1"/>
</dbReference>
<dbReference type="RefSeq" id="WP_342321476.1">
    <property type="nucleotide sequence ID" value="NZ_CP151800.1"/>
</dbReference>
<keyword evidence="7" id="KW-1185">Reference proteome</keyword>
<dbReference type="InterPro" id="IPR001867">
    <property type="entry name" value="OmpR/PhoB-type_DNA-bd"/>
</dbReference>
<name>A0ABZ3B108_9ENTR</name>
<feature type="domain" description="OmpR/PhoB-type" evidence="5">
    <location>
        <begin position="124"/>
        <end position="218"/>
    </location>
</feature>
<dbReference type="NCBIfam" id="NF007928">
    <property type="entry name" value="PRK10643.1"/>
    <property type="match status" value="1"/>
</dbReference>
<dbReference type="SMART" id="SM00448">
    <property type="entry name" value="REC"/>
    <property type="match status" value="1"/>
</dbReference>
<feature type="modified residue" description="4-aspartylphosphate" evidence="2">
    <location>
        <position position="51"/>
    </location>
</feature>
<evidence type="ECO:0000313" key="7">
    <source>
        <dbReference type="Proteomes" id="UP001466893"/>
    </source>
</evidence>
<dbReference type="InterPro" id="IPR011006">
    <property type="entry name" value="CheY-like_superfamily"/>
</dbReference>
<dbReference type="CDD" id="cd00383">
    <property type="entry name" value="trans_reg_C"/>
    <property type="match status" value="1"/>
</dbReference>
<dbReference type="Proteomes" id="UP001466893">
    <property type="component" value="Chromosome"/>
</dbReference>
<dbReference type="PANTHER" id="PTHR48111">
    <property type="entry name" value="REGULATOR OF RPOS"/>
    <property type="match status" value="1"/>
</dbReference>
<accession>A0ABZ3B108</accession>
<evidence type="ECO:0000259" key="5">
    <source>
        <dbReference type="PROSITE" id="PS51755"/>
    </source>
</evidence>
<organism evidence="6 7">
    <name type="scientific">Kosakonia calanthes</name>
    <dbReference type="NCBI Taxonomy" id="3139408"/>
    <lineage>
        <taxon>Bacteria</taxon>
        <taxon>Pseudomonadati</taxon>
        <taxon>Pseudomonadota</taxon>
        <taxon>Gammaproteobacteria</taxon>
        <taxon>Enterobacterales</taxon>
        <taxon>Enterobacteriaceae</taxon>
        <taxon>Kosakonia</taxon>
    </lineage>
</organism>
<evidence type="ECO:0000313" key="6">
    <source>
        <dbReference type="EMBL" id="WZV96985.1"/>
    </source>
</evidence>
<dbReference type="PANTHER" id="PTHR48111:SF75">
    <property type="entry name" value="TRANSCRIPTIONAL REGULATORY PROTEIN BASR"/>
    <property type="match status" value="1"/>
</dbReference>
<proteinExistence type="predicted"/>
<dbReference type="InterPro" id="IPR036388">
    <property type="entry name" value="WH-like_DNA-bd_sf"/>
</dbReference>
<evidence type="ECO:0000256" key="3">
    <source>
        <dbReference type="PROSITE-ProRule" id="PRU01091"/>
    </source>
</evidence>
<protein>
    <submittedName>
        <fullName evidence="6">Two-component system response regulator PmrA</fullName>
    </submittedName>
</protein>
<dbReference type="PROSITE" id="PS50110">
    <property type="entry name" value="RESPONSE_REGULATORY"/>
    <property type="match status" value="1"/>
</dbReference>